<protein>
    <submittedName>
        <fullName evidence="1">Uncharacterized protein</fullName>
    </submittedName>
</protein>
<sequence length="51" mass="5800">MIPVKTEPFDVIWISSDDEGDNVAKRFAKNVANNVDKRVNKNVAQRIDNRA</sequence>
<feature type="non-terminal residue" evidence="1">
    <location>
        <position position="51"/>
    </location>
</feature>
<evidence type="ECO:0000313" key="1">
    <source>
        <dbReference type="EMBL" id="MCI82307.1"/>
    </source>
</evidence>
<dbReference type="EMBL" id="LXQA011040198">
    <property type="protein sequence ID" value="MCI82307.1"/>
    <property type="molecule type" value="Genomic_DNA"/>
</dbReference>
<dbReference type="Proteomes" id="UP000265520">
    <property type="component" value="Unassembled WGS sequence"/>
</dbReference>
<proteinExistence type="predicted"/>
<dbReference type="AlphaFoldDB" id="A0A392V2F8"/>
<keyword evidence="2" id="KW-1185">Reference proteome</keyword>
<organism evidence="1 2">
    <name type="scientific">Trifolium medium</name>
    <dbReference type="NCBI Taxonomy" id="97028"/>
    <lineage>
        <taxon>Eukaryota</taxon>
        <taxon>Viridiplantae</taxon>
        <taxon>Streptophyta</taxon>
        <taxon>Embryophyta</taxon>
        <taxon>Tracheophyta</taxon>
        <taxon>Spermatophyta</taxon>
        <taxon>Magnoliopsida</taxon>
        <taxon>eudicotyledons</taxon>
        <taxon>Gunneridae</taxon>
        <taxon>Pentapetalae</taxon>
        <taxon>rosids</taxon>
        <taxon>fabids</taxon>
        <taxon>Fabales</taxon>
        <taxon>Fabaceae</taxon>
        <taxon>Papilionoideae</taxon>
        <taxon>50 kb inversion clade</taxon>
        <taxon>NPAAA clade</taxon>
        <taxon>Hologalegina</taxon>
        <taxon>IRL clade</taxon>
        <taxon>Trifolieae</taxon>
        <taxon>Trifolium</taxon>
    </lineage>
</organism>
<evidence type="ECO:0000313" key="2">
    <source>
        <dbReference type="Proteomes" id="UP000265520"/>
    </source>
</evidence>
<comment type="caution">
    <text evidence="1">The sequence shown here is derived from an EMBL/GenBank/DDBJ whole genome shotgun (WGS) entry which is preliminary data.</text>
</comment>
<name>A0A392V2F8_9FABA</name>
<reference evidence="1 2" key="1">
    <citation type="journal article" date="2018" name="Front. Plant Sci.">
        <title>Red Clover (Trifolium pratense) and Zigzag Clover (T. medium) - A Picture of Genomic Similarities and Differences.</title>
        <authorList>
            <person name="Dluhosova J."/>
            <person name="Istvanek J."/>
            <person name="Nedelnik J."/>
            <person name="Repkova J."/>
        </authorList>
    </citation>
    <scope>NUCLEOTIDE SEQUENCE [LARGE SCALE GENOMIC DNA]</scope>
    <source>
        <strain evidence="2">cv. 10/8</strain>
        <tissue evidence="1">Leaf</tissue>
    </source>
</reference>
<accession>A0A392V2F8</accession>